<dbReference type="AlphaFoldDB" id="A0A7J7SCE7"/>
<dbReference type="VEuPathDB" id="HostDB:GeneID_118674201"/>
<name>A0A7J7SCE7_MYOMY</name>
<comment type="caution">
    <text evidence="1">The sequence shown here is derived from an EMBL/GenBank/DDBJ whole genome shotgun (WGS) entry which is preliminary data.</text>
</comment>
<keyword evidence="2" id="KW-1185">Reference proteome</keyword>
<evidence type="ECO:0000313" key="1">
    <source>
        <dbReference type="EMBL" id="KAF6286071.1"/>
    </source>
</evidence>
<dbReference type="EMBL" id="JABWUV010000019">
    <property type="protein sequence ID" value="KAF6286071.1"/>
    <property type="molecule type" value="Genomic_DNA"/>
</dbReference>
<accession>A0A7J7SCE7</accession>
<protein>
    <submittedName>
        <fullName evidence="1">MTOR associated protein, eak-7-like protein</fullName>
    </submittedName>
</protein>
<reference evidence="1 2" key="1">
    <citation type="journal article" date="2020" name="Nature">
        <title>Six reference-quality genomes reveal evolution of bat adaptations.</title>
        <authorList>
            <person name="Jebb D."/>
            <person name="Huang Z."/>
            <person name="Pippel M."/>
            <person name="Hughes G.M."/>
            <person name="Lavrichenko K."/>
            <person name="Devanna P."/>
            <person name="Winkler S."/>
            <person name="Jermiin L.S."/>
            <person name="Skirmuntt E.C."/>
            <person name="Katzourakis A."/>
            <person name="Burkitt-Gray L."/>
            <person name="Ray D.A."/>
            <person name="Sullivan K.A.M."/>
            <person name="Roscito J.G."/>
            <person name="Kirilenko B.M."/>
            <person name="Davalos L.M."/>
            <person name="Corthals A.P."/>
            <person name="Power M.L."/>
            <person name="Jones G."/>
            <person name="Ransome R.D."/>
            <person name="Dechmann D.K.N."/>
            <person name="Locatelli A.G."/>
            <person name="Puechmaille S.J."/>
            <person name="Fedrigo O."/>
            <person name="Jarvis E.D."/>
            <person name="Hiller M."/>
            <person name="Vernes S.C."/>
            <person name="Myers E.W."/>
            <person name="Teeling E.C."/>
        </authorList>
    </citation>
    <scope>NUCLEOTIDE SEQUENCE [LARGE SCALE GENOMIC DNA]</scope>
    <source>
        <strain evidence="1">MMyoMyo1</strain>
        <tissue evidence="1">Flight muscle</tissue>
    </source>
</reference>
<dbReference type="Proteomes" id="UP000527355">
    <property type="component" value="Unassembled WGS sequence"/>
</dbReference>
<organism evidence="1 2">
    <name type="scientific">Myotis myotis</name>
    <name type="common">Greater mouse-eared bat</name>
    <name type="synonym">Vespertilio myotis</name>
    <dbReference type="NCBI Taxonomy" id="51298"/>
    <lineage>
        <taxon>Eukaryota</taxon>
        <taxon>Metazoa</taxon>
        <taxon>Chordata</taxon>
        <taxon>Craniata</taxon>
        <taxon>Vertebrata</taxon>
        <taxon>Euteleostomi</taxon>
        <taxon>Mammalia</taxon>
        <taxon>Eutheria</taxon>
        <taxon>Laurasiatheria</taxon>
        <taxon>Chiroptera</taxon>
        <taxon>Yangochiroptera</taxon>
        <taxon>Vespertilionidae</taxon>
        <taxon>Myotis</taxon>
    </lineage>
</organism>
<sequence length="51" mass="5592">MEVWAVGDASHSKLANSQKSILDADPEARALLEISGRSRHSEGFRQAPDQE</sequence>
<proteinExistence type="predicted"/>
<evidence type="ECO:0000313" key="2">
    <source>
        <dbReference type="Proteomes" id="UP000527355"/>
    </source>
</evidence>
<gene>
    <name evidence="1" type="ORF">mMyoMyo1_012916</name>
</gene>